<dbReference type="Proteomes" id="UP001213771">
    <property type="component" value="Unassembled WGS sequence"/>
</dbReference>
<name>A0ABD4WWS6_PRIMG</name>
<dbReference type="SUPFAM" id="SSF158745">
    <property type="entry name" value="LanC-like"/>
    <property type="match status" value="1"/>
</dbReference>
<dbReference type="Pfam" id="PF05147">
    <property type="entry name" value="LANC_like"/>
    <property type="match status" value="1"/>
</dbReference>
<evidence type="ECO:0000313" key="3">
    <source>
        <dbReference type="EMBL" id="MDD9784697.1"/>
    </source>
</evidence>
<protein>
    <submittedName>
        <fullName evidence="3">Type 2 lanthipeptide synthetase LanM</fullName>
    </submittedName>
</protein>
<dbReference type="InterPro" id="IPR017146">
    <property type="entry name" value="Lanti_2_LanM"/>
</dbReference>
<feature type="binding site" evidence="1">
    <location>
        <position position="894"/>
    </location>
    <ligand>
        <name>Zn(2+)</name>
        <dbReference type="ChEBI" id="CHEBI:29105"/>
    </ligand>
</feature>
<dbReference type="Pfam" id="PF13575">
    <property type="entry name" value="DUF4135"/>
    <property type="match status" value="1"/>
</dbReference>
<comment type="caution">
    <text evidence="3">The sequence shown here is derived from an EMBL/GenBank/DDBJ whole genome shotgun (WGS) entry which is preliminary data.</text>
</comment>
<reference evidence="3 4" key="1">
    <citation type="submission" date="2023-02" db="EMBL/GenBank/DDBJ databases">
        <authorList>
            <person name="Olszewska D."/>
        </authorList>
    </citation>
    <scope>NUCLEOTIDE SEQUENCE [LARGE SCALE GENOMIC DNA]</scope>
    <source>
        <strain evidence="3 4">FDU301</strain>
    </source>
</reference>
<evidence type="ECO:0000256" key="1">
    <source>
        <dbReference type="PIRSR" id="PIRSR607822-1"/>
    </source>
</evidence>
<organism evidence="3 4">
    <name type="scientific">Priestia megaterium</name>
    <name type="common">Bacillus megaterium</name>
    <dbReference type="NCBI Taxonomy" id="1404"/>
    <lineage>
        <taxon>Bacteria</taxon>
        <taxon>Bacillati</taxon>
        <taxon>Bacillota</taxon>
        <taxon>Bacilli</taxon>
        <taxon>Bacillales</taxon>
        <taxon>Bacillaceae</taxon>
        <taxon>Priestia</taxon>
    </lineage>
</organism>
<proteinExistence type="predicted"/>
<feature type="domain" description="Lantibiotic biosynthesis protein dehydration" evidence="2">
    <location>
        <begin position="140"/>
        <end position="502"/>
    </location>
</feature>
<dbReference type="Gene3D" id="1.50.10.10">
    <property type="match status" value="1"/>
</dbReference>
<dbReference type="EMBL" id="JARAOX010000201">
    <property type="protein sequence ID" value="MDD9784697.1"/>
    <property type="molecule type" value="Genomic_DNA"/>
</dbReference>
<dbReference type="SMART" id="SM01260">
    <property type="entry name" value="LANC_like"/>
    <property type="match status" value="1"/>
</dbReference>
<feature type="binding site" evidence="1">
    <location>
        <position position="851"/>
    </location>
    <ligand>
        <name>Zn(2+)</name>
        <dbReference type="ChEBI" id="CHEBI:29105"/>
    </ligand>
</feature>
<evidence type="ECO:0000259" key="2">
    <source>
        <dbReference type="Pfam" id="PF13575"/>
    </source>
</evidence>
<keyword evidence="1" id="KW-0479">Metal-binding</keyword>
<evidence type="ECO:0000313" key="4">
    <source>
        <dbReference type="Proteomes" id="UP001213771"/>
    </source>
</evidence>
<keyword evidence="1" id="KW-0862">Zinc</keyword>
<dbReference type="NCBIfam" id="TIGR03897">
    <property type="entry name" value="lanti_2_LanM"/>
    <property type="match status" value="1"/>
</dbReference>
<accession>A0ABD4WWS6</accession>
<dbReference type="InterPro" id="IPR012341">
    <property type="entry name" value="6hp_glycosidase-like_sf"/>
</dbReference>
<sequence length="977" mass="110733">MVTYKKQFYPELEQSDFEDHIAPLLPFLNTLSVRSSGYIKRVDTSKDQEQYPYHNPCRMIARNIWMKVWDPKLDEYLFNSDLFEKAICEQLSQMAFSYLIRCFAEQIKTLPPNNMDSKRIYNYYNQKLMSTEFKEFSEIYSVAWGRCNVLLENKANAIKKAIQLTQKHRIKIQEVFNIANTSRIVSVESGGDTHNNGSSVAIITFEKGEKLVYKPRSVSGEFGYMNFIREINKFISSQMPSLTAVDFGNYGFTSYEETNDETKDMFQAGRLACLMYLLNASDMHYSNILWTNAGPMPIDLETLFHPSRNRIGTLESKKSAYHALEKSVYGTGVLPISLGTKANKGSVDVGFTGIRDENSVSPFKVFNIKDGFSSDIKVVWQRQNIDNALSTDPNLEKLINKRCNELIDGFSNFFRDILQHKNNFINAVIKTFSNSKFRYIHNMTYRYEQILRILTDAEPSKNIDMAHTLLSRTGILSLTSDTNLTLSECKQLWNGDVPYFHIDFKGKEIIHEDEVVAYISESPESGFISKMENLTETELTRQTKLIRLAFVAKLADPHADGKLKIEETESTKIDKLESKTSYDAENNDSLGKEEIISWFSNSLTDTILDDRYAHLPKTWIGPVARFGGQGWTPGVLGYDLYSGRIGPALALAVAGKLSRDERAVAASYDVFEKSAKILGDRSFELRNVLLSGTGAFSGVSGLLWALFAAGNIFGKERWKEIAIDSWPILHRSLEAEDSHFFDMISGKSGSIVMRYQTDKDFKLSDDFINKIISLAYSIINNNDLKTTTGFAHGYGQLIWFLARVNQKQENNEINRLVKKIDGIIRDKHTNNDGIIEVYKDGDGMHVSSSWCNGLAGLLIAYYEAYKSNILPRESVLNLIKQLKQIPISRVPILCHGSLGIVEALQHVSGLFPKETEDILMQINTTFCSPEYIFNYYKNGQGRYPLSPGLMSGKSGALLHLCKSLDSEIKVSPLTFEI</sequence>
<dbReference type="InterPro" id="IPR007822">
    <property type="entry name" value="LANC-like"/>
</dbReference>
<dbReference type="AlphaFoldDB" id="A0ABD4WWS6"/>
<dbReference type="PRINTS" id="PR01950">
    <property type="entry name" value="LANCSUPER"/>
</dbReference>
<dbReference type="RefSeq" id="WP_274589232.1">
    <property type="nucleotide sequence ID" value="NZ_JARAOX010000201.1"/>
</dbReference>
<dbReference type="PIRSF" id="PIRSF037228">
    <property type="entry name" value="Lant_mod_RumM"/>
    <property type="match status" value="1"/>
</dbReference>
<feature type="binding site" evidence="1">
    <location>
        <position position="895"/>
    </location>
    <ligand>
        <name>Zn(2+)</name>
        <dbReference type="ChEBI" id="CHEBI:29105"/>
    </ligand>
</feature>
<dbReference type="InterPro" id="IPR025410">
    <property type="entry name" value="Lant_dehyd"/>
</dbReference>
<gene>
    <name evidence="3" type="primary">lanM</name>
    <name evidence="3" type="ORF">PVE99_20245</name>
</gene>